<feature type="compositionally biased region" description="Pro residues" evidence="1">
    <location>
        <begin position="7"/>
        <end position="22"/>
    </location>
</feature>
<evidence type="ECO:0000313" key="3">
    <source>
        <dbReference type="Proteomes" id="UP000594480"/>
    </source>
</evidence>
<feature type="region of interest" description="Disordered" evidence="1">
    <location>
        <begin position="1"/>
        <end position="24"/>
    </location>
</feature>
<dbReference type="KEGG" id="msf:IT882_11190"/>
<dbReference type="AlphaFoldDB" id="A0A7S8RGR3"/>
<feature type="compositionally biased region" description="Low complexity" evidence="1">
    <location>
        <begin position="815"/>
        <end position="827"/>
    </location>
</feature>
<accession>A0A7S8RGR3</accession>
<dbReference type="Pfam" id="PF17963">
    <property type="entry name" value="Big_9"/>
    <property type="match status" value="2"/>
</dbReference>
<gene>
    <name evidence="2" type="ORF">IT882_11190</name>
</gene>
<feature type="compositionally biased region" description="Polar residues" evidence="1">
    <location>
        <begin position="840"/>
        <end position="851"/>
    </location>
</feature>
<organism evidence="2 3">
    <name type="scientific">Microbacterium schleiferi</name>
    <dbReference type="NCBI Taxonomy" id="69362"/>
    <lineage>
        <taxon>Bacteria</taxon>
        <taxon>Bacillati</taxon>
        <taxon>Actinomycetota</taxon>
        <taxon>Actinomycetes</taxon>
        <taxon>Micrococcales</taxon>
        <taxon>Microbacteriaceae</taxon>
        <taxon>Microbacterium</taxon>
    </lineage>
</organism>
<protein>
    <submittedName>
        <fullName evidence="2">Cadherin-like domain-containing protein</fullName>
    </submittedName>
</protein>
<reference evidence="2 3" key="1">
    <citation type="submission" date="2020-11" db="EMBL/GenBank/DDBJ databases">
        <title>Amino acid is mineralized and recycled by bacteria in oceanic microbiome.</title>
        <authorList>
            <person name="Zheng L.Y."/>
        </authorList>
    </citation>
    <scope>NUCLEOTIDE SEQUENCE [LARGE SCALE GENOMIC DNA]</scope>
    <source>
        <strain evidence="2 3">A32-1</strain>
    </source>
</reference>
<feature type="region of interest" description="Disordered" evidence="1">
    <location>
        <begin position="753"/>
        <end position="913"/>
    </location>
</feature>
<dbReference type="Proteomes" id="UP000594480">
    <property type="component" value="Chromosome"/>
</dbReference>
<keyword evidence="3" id="KW-1185">Reference proteome</keyword>
<sequence length="913" mass="94041">MRCGRSPPRPPESPASTPPLPRPGRWWCRGLRHDSPGTRSVVTSGASVAYLTEAGEIFVGQLSRPGAARLDTGDDDEQFAADTITLGPAGILAAFSADTGQILRAELATGRVLGVDEVPDPPGDGASLTLVGQTWVMLDADSGRLWIQGRAAPLETSLLPDARLAASGDDDDEVFIADSQGLVAVALSDGAQRQVTGGFEVRGVPAAPHTLGDEVFAAWLAPTGGTLWSEASGDTPLDYAGTDLGSDPLPEFFGNGRRLILNETQSGWVWTVPAGDLVPSSQSWQIDDQVAAAESDDAVAPEVLEPKPPVAENDAFGVRAGRAITLPVLLNDHDPNDDVLSVVPASVSASAFGAPVTTDADQVLTVDVPEDASGSTSFQYRVTDGTAVDGLTSEPATVTLTVVPETENSAPQWCGTERCLAGWPEPMTAPGGTVRFPILDAFVDPDGDALYVADATVDAGPGTVTVDPAGVLTYQHPDANAEVAVTASLTVTVSDSKGAQTSRALTVSVAPAPRLEADSFAVTAIVGRAVTVDLHDRVRGGSGSPTLSAVTAGDDDSGIAVNASALSFAYTAQAPGSTVLQYTVRDGDTEQTATVRVTALAREDAELSAPPLVAFVRPNEDTTVDVLSAVSNPANLVLLLSDVRPQAAEGASLSVDPVAQSTIRASGTTADGVPGEIGVVRYTISDGTDDPSAAITGQLTVILLPAAAADPPIAVADTATVRVGGQVDIPVLANDSAPTGGCWRSIRRGWSTRLTRGSRSRPAAPCATSRPTARVPTASRTPRIGWATRNSPTARGSPSRSSAMTPTPPRRRSPSRGARSAAGRPPSVSTRSESIPMVTASRSMRSSTNPWEATAPRPAPRVSRPTARTSSIPPHRPGAGRPRSPTGSATAVGQRPPHSLSSGCAMPSPTRDR</sequence>
<evidence type="ECO:0000256" key="1">
    <source>
        <dbReference type="SAM" id="MobiDB-lite"/>
    </source>
</evidence>
<name>A0A7S8RGR3_9MICO</name>
<evidence type="ECO:0000313" key="2">
    <source>
        <dbReference type="EMBL" id="QPE03832.1"/>
    </source>
</evidence>
<proteinExistence type="predicted"/>
<dbReference type="EMBL" id="CP064760">
    <property type="protein sequence ID" value="QPE03832.1"/>
    <property type="molecule type" value="Genomic_DNA"/>
</dbReference>